<reference evidence="7 8" key="1">
    <citation type="submission" date="2018-10" db="EMBL/GenBank/DDBJ databases">
        <authorList>
            <person name="Criscuolo A."/>
        </authorList>
    </citation>
    <scope>NUCLEOTIDE SEQUENCE [LARGE SCALE GENOMIC DNA]</scope>
    <source>
        <strain evidence="7">DnA1</strain>
    </source>
</reference>
<proteinExistence type="predicted"/>
<evidence type="ECO:0000256" key="2">
    <source>
        <dbReference type="ARBA" id="ARBA00022692"/>
    </source>
</evidence>
<evidence type="ECO:0000313" key="8">
    <source>
        <dbReference type="Proteomes" id="UP000277294"/>
    </source>
</evidence>
<evidence type="ECO:0000256" key="4">
    <source>
        <dbReference type="ARBA" id="ARBA00023136"/>
    </source>
</evidence>
<dbReference type="EMBL" id="UWPJ01000004">
    <property type="protein sequence ID" value="VCU67970.1"/>
    <property type="molecule type" value="Genomic_DNA"/>
</dbReference>
<keyword evidence="4 5" id="KW-0472">Membrane</keyword>
<feature type="transmembrane region" description="Helical" evidence="5">
    <location>
        <begin position="81"/>
        <end position="101"/>
    </location>
</feature>
<accession>A0A3P4AX64</accession>
<dbReference type="Proteomes" id="UP000277294">
    <property type="component" value="Unassembled WGS sequence"/>
</dbReference>
<name>A0A3P4AX64_9BURK</name>
<dbReference type="RefSeq" id="WP_124077207.1">
    <property type="nucleotide sequence ID" value="NZ_UWPJ01000004.1"/>
</dbReference>
<keyword evidence="3 5" id="KW-1133">Transmembrane helix</keyword>
<feature type="domain" description="DUF202" evidence="6">
    <location>
        <begin position="6"/>
        <end position="67"/>
    </location>
</feature>
<dbReference type="GO" id="GO:0012505">
    <property type="term" value="C:endomembrane system"/>
    <property type="evidence" value="ECO:0007669"/>
    <property type="project" value="UniProtKB-SubCell"/>
</dbReference>
<comment type="subcellular location">
    <subcellularLocation>
        <location evidence="1">Endomembrane system</location>
        <topology evidence="1">Multi-pass membrane protein</topology>
    </subcellularLocation>
</comment>
<dbReference type="AlphaFoldDB" id="A0A3P4AX64"/>
<feature type="transmembrane region" description="Helical" evidence="5">
    <location>
        <begin position="17"/>
        <end position="35"/>
    </location>
</feature>
<dbReference type="OrthoDB" id="3701077at2"/>
<evidence type="ECO:0000313" key="7">
    <source>
        <dbReference type="EMBL" id="VCU67970.1"/>
    </source>
</evidence>
<dbReference type="InterPro" id="IPR003807">
    <property type="entry name" value="DUF202"/>
</dbReference>
<feature type="transmembrane region" description="Helical" evidence="5">
    <location>
        <begin position="42"/>
        <end position="61"/>
    </location>
</feature>
<organism evidence="7 8">
    <name type="scientific">Pigmentiphaga humi</name>
    <dbReference type="NCBI Taxonomy" id="2478468"/>
    <lineage>
        <taxon>Bacteria</taxon>
        <taxon>Pseudomonadati</taxon>
        <taxon>Pseudomonadota</taxon>
        <taxon>Betaproteobacteria</taxon>
        <taxon>Burkholderiales</taxon>
        <taxon>Alcaligenaceae</taxon>
        <taxon>Pigmentiphaga</taxon>
    </lineage>
</organism>
<keyword evidence="8" id="KW-1185">Reference proteome</keyword>
<evidence type="ECO:0000256" key="3">
    <source>
        <dbReference type="ARBA" id="ARBA00022989"/>
    </source>
</evidence>
<dbReference type="Pfam" id="PF02656">
    <property type="entry name" value="DUF202"/>
    <property type="match status" value="1"/>
</dbReference>
<sequence length="102" mass="10836">MIPHQDPGLQPQRTALAWNRTGLSMAAVALLMLRAGIQEHDAAALAVGALDMACALMMYAAAFWRRSSLHLDRVVQAPPAWMAGISGAVALACAVSGWLILR</sequence>
<keyword evidence="2 5" id="KW-0812">Transmembrane</keyword>
<evidence type="ECO:0000259" key="6">
    <source>
        <dbReference type="Pfam" id="PF02656"/>
    </source>
</evidence>
<evidence type="ECO:0000256" key="1">
    <source>
        <dbReference type="ARBA" id="ARBA00004127"/>
    </source>
</evidence>
<gene>
    <name evidence="7" type="ORF">PIGHUM_00016</name>
</gene>
<protein>
    <recommendedName>
        <fullName evidence="6">DUF202 domain-containing protein</fullName>
    </recommendedName>
</protein>
<evidence type="ECO:0000256" key="5">
    <source>
        <dbReference type="SAM" id="Phobius"/>
    </source>
</evidence>